<feature type="transmembrane region" description="Helical" evidence="1">
    <location>
        <begin position="35"/>
        <end position="57"/>
    </location>
</feature>
<dbReference type="AlphaFoldDB" id="A0A375J6R6"/>
<reference evidence="3 4" key="1">
    <citation type="submission" date="2018-01" db="EMBL/GenBank/DDBJ databases">
        <authorList>
            <person name="Gaut B.S."/>
            <person name="Morton B.R."/>
            <person name="Clegg M.T."/>
            <person name="Duvall M.R."/>
        </authorList>
    </citation>
    <scope>NUCLEOTIDE SEQUENCE [LARGE SCALE GENOMIC DNA]</scope>
    <source>
        <strain evidence="3">Cupriavidus taiwanensis cmp 52</strain>
    </source>
</reference>
<evidence type="ECO:0000313" key="3">
    <source>
        <dbReference type="EMBL" id="SPS00865.1"/>
    </source>
</evidence>
<dbReference type="EMBL" id="OVTA01000040">
    <property type="protein sequence ID" value="SPS00865.1"/>
    <property type="molecule type" value="Genomic_DNA"/>
</dbReference>
<proteinExistence type="predicted"/>
<keyword evidence="1" id="KW-0812">Transmembrane</keyword>
<dbReference type="RefSeq" id="WP_181925882.1">
    <property type="nucleotide sequence ID" value="NZ_LS483234.1"/>
</dbReference>
<sequence>MAFSSDHTTCYALALLATFVWAAYSLGTRWLPPFSLWATGGFSLGAGLLALASHLAFEPRTAISAADMGWVLAIGLGPLGVSFVLWDVAMRGGNAAQVGILGYATPVLSMLCLALAARVTERHGSTVFLGQHTYRGRNRHSGQGT</sequence>
<dbReference type="Proteomes" id="UP000256805">
    <property type="component" value="Unassembled WGS sequence"/>
</dbReference>
<evidence type="ECO:0000256" key="1">
    <source>
        <dbReference type="SAM" id="Phobius"/>
    </source>
</evidence>
<dbReference type="GO" id="GO:0016020">
    <property type="term" value="C:membrane"/>
    <property type="evidence" value="ECO:0007669"/>
    <property type="project" value="InterPro"/>
</dbReference>
<dbReference type="Pfam" id="PF00892">
    <property type="entry name" value="EamA"/>
    <property type="match status" value="1"/>
</dbReference>
<gene>
    <name evidence="3" type="ORF">CBM2634_B170192</name>
</gene>
<keyword evidence="1" id="KW-1133">Transmembrane helix</keyword>
<evidence type="ECO:0000313" key="4">
    <source>
        <dbReference type="Proteomes" id="UP000256805"/>
    </source>
</evidence>
<feature type="domain" description="EamA" evidence="2">
    <location>
        <begin position="10"/>
        <end position="116"/>
    </location>
</feature>
<accession>A0A375J6R6</accession>
<protein>
    <recommendedName>
        <fullName evidence="2">EamA domain-containing protein</fullName>
    </recommendedName>
</protein>
<name>A0A375J6R6_9BURK</name>
<feature type="transmembrane region" description="Helical" evidence="1">
    <location>
        <begin position="69"/>
        <end position="89"/>
    </location>
</feature>
<feature type="transmembrane region" description="Helical" evidence="1">
    <location>
        <begin position="95"/>
        <end position="116"/>
    </location>
</feature>
<dbReference type="InterPro" id="IPR000620">
    <property type="entry name" value="EamA_dom"/>
</dbReference>
<organism evidence="3 4">
    <name type="scientific">Cupriavidus taiwanensis</name>
    <dbReference type="NCBI Taxonomy" id="164546"/>
    <lineage>
        <taxon>Bacteria</taxon>
        <taxon>Pseudomonadati</taxon>
        <taxon>Pseudomonadota</taxon>
        <taxon>Betaproteobacteria</taxon>
        <taxon>Burkholderiales</taxon>
        <taxon>Burkholderiaceae</taxon>
        <taxon>Cupriavidus</taxon>
    </lineage>
</organism>
<keyword evidence="1" id="KW-0472">Membrane</keyword>
<evidence type="ECO:0000259" key="2">
    <source>
        <dbReference type="Pfam" id="PF00892"/>
    </source>
</evidence>